<dbReference type="EMBL" id="KV784355">
    <property type="protein sequence ID" value="OEU19597.1"/>
    <property type="molecule type" value="Genomic_DNA"/>
</dbReference>
<protein>
    <submittedName>
        <fullName evidence="2">Putative copper-zinc superoxide dismutase</fullName>
    </submittedName>
</protein>
<dbReference type="GO" id="GO:0046872">
    <property type="term" value="F:metal ion binding"/>
    <property type="evidence" value="ECO:0007669"/>
    <property type="project" value="InterPro"/>
</dbReference>
<evidence type="ECO:0000313" key="3">
    <source>
        <dbReference type="Proteomes" id="UP000095751"/>
    </source>
</evidence>
<dbReference type="InterPro" id="IPR036423">
    <property type="entry name" value="SOD-like_Cu/Zn_dom_sf"/>
</dbReference>
<evidence type="ECO:0000313" key="2">
    <source>
        <dbReference type="EMBL" id="OEU19597.1"/>
    </source>
</evidence>
<dbReference type="SUPFAM" id="SSF49329">
    <property type="entry name" value="Cu,Zn superoxide dismutase-like"/>
    <property type="match status" value="1"/>
</dbReference>
<proteinExistence type="predicted"/>
<sequence>MKFSTSTITTAFALAAVSGLCTIPTSVEAKAPKNNGKNEKNVVELKAMIDSDFFKGTVTVKQKQKQRKGNKGRQQITNAKWKIDIDEIDADICKNACDNCDNPETTLNWHVHERAIPEDGSCGDAGGHWDPTFGCGGASQYQGDNGVCALLANNVPGRVIKQTCEPIEDITACEMGDLSSKMGQVEISEGRQRFSDEYISNLDNIKDLSIVFHCGGPRVACGNFELMD</sequence>
<keyword evidence="3" id="KW-1185">Reference proteome</keyword>
<reference evidence="2 3" key="1">
    <citation type="submission" date="2016-09" db="EMBL/GenBank/DDBJ databases">
        <title>Extensive genetic diversity and differential bi-allelic expression allows diatom success in the polar Southern Ocean.</title>
        <authorList>
            <consortium name="DOE Joint Genome Institute"/>
            <person name="Mock T."/>
            <person name="Otillar R.P."/>
            <person name="Strauss J."/>
            <person name="Dupont C."/>
            <person name="Frickenhaus S."/>
            <person name="Maumus F."/>
            <person name="Mcmullan M."/>
            <person name="Sanges R."/>
            <person name="Schmutz J."/>
            <person name="Toseland A."/>
            <person name="Valas R."/>
            <person name="Veluchamy A."/>
            <person name="Ward B.J."/>
            <person name="Allen A."/>
            <person name="Barry K."/>
            <person name="Falciatore A."/>
            <person name="Ferrante M."/>
            <person name="Fortunato A.E."/>
            <person name="Gloeckner G."/>
            <person name="Gruber A."/>
            <person name="Hipkin R."/>
            <person name="Janech M."/>
            <person name="Kroth P."/>
            <person name="Leese F."/>
            <person name="Lindquist E."/>
            <person name="Lyon B.R."/>
            <person name="Martin J."/>
            <person name="Mayer C."/>
            <person name="Parker M."/>
            <person name="Quesneville H."/>
            <person name="Raymond J."/>
            <person name="Uhlig C."/>
            <person name="Valentin K.U."/>
            <person name="Worden A.Z."/>
            <person name="Armbrust E.V."/>
            <person name="Bowler C."/>
            <person name="Green B."/>
            <person name="Moulton V."/>
            <person name="Van Oosterhout C."/>
            <person name="Grigoriev I."/>
        </authorList>
    </citation>
    <scope>NUCLEOTIDE SEQUENCE [LARGE SCALE GENOMIC DNA]</scope>
    <source>
        <strain evidence="2 3">CCMP1102</strain>
    </source>
</reference>
<dbReference type="KEGG" id="fcy:FRACYDRAFT_235657"/>
<dbReference type="AlphaFoldDB" id="A0A1E7FN71"/>
<evidence type="ECO:0000256" key="1">
    <source>
        <dbReference type="SAM" id="SignalP"/>
    </source>
</evidence>
<dbReference type="OrthoDB" id="159229at2759"/>
<organism evidence="2 3">
    <name type="scientific">Fragilariopsis cylindrus CCMP1102</name>
    <dbReference type="NCBI Taxonomy" id="635003"/>
    <lineage>
        <taxon>Eukaryota</taxon>
        <taxon>Sar</taxon>
        <taxon>Stramenopiles</taxon>
        <taxon>Ochrophyta</taxon>
        <taxon>Bacillariophyta</taxon>
        <taxon>Bacillariophyceae</taxon>
        <taxon>Bacillariophycidae</taxon>
        <taxon>Bacillariales</taxon>
        <taxon>Bacillariaceae</taxon>
        <taxon>Fragilariopsis</taxon>
    </lineage>
</organism>
<feature type="signal peptide" evidence="1">
    <location>
        <begin position="1"/>
        <end position="29"/>
    </location>
</feature>
<dbReference type="GO" id="GO:0006801">
    <property type="term" value="P:superoxide metabolic process"/>
    <property type="evidence" value="ECO:0007669"/>
    <property type="project" value="InterPro"/>
</dbReference>
<dbReference type="Proteomes" id="UP000095751">
    <property type="component" value="Unassembled WGS sequence"/>
</dbReference>
<dbReference type="InParanoid" id="A0A1E7FN71"/>
<gene>
    <name evidence="2" type="primary">CuZnSOD_2</name>
    <name evidence="2" type="ORF">FRACYDRAFT_235657</name>
</gene>
<accession>A0A1E7FN71</accession>
<name>A0A1E7FN71_9STRA</name>
<keyword evidence="1" id="KW-0732">Signal</keyword>
<dbReference type="Gene3D" id="2.60.40.200">
    <property type="entry name" value="Superoxide dismutase, copper/zinc binding domain"/>
    <property type="match status" value="1"/>
</dbReference>
<feature type="chain" id="PRO_5009193307" evidence="1">
    <location>
        <begin position="30"/>
        <end position="228"/>
    </location>
</feature>